<keyword evidence="13" id="KW-0378">Hydrolase</keyword>
<dbReference type="InterPro" id="IPR036640">
    <property type="entry name" value="ABC1_TM_sf"/>
</dbReference>
<feature type="domain" description="ABC transporter" evidence="11">
    <location>
        <begin position="1285"/>
        <end position="1525"/>
    </location>
</feature>
<evidence type="ECO:0000256" key="6">
    <source>
        <dbReference type="ARBA" id="ARBA00022840"/>
    </source>
</evidence>
<comment type="similarity">
    <text evidence="2">Belongs to the ABC transporter superfamily. ABCB family. Multidrug resistance exporter (TC 3.A.1.201) subfamily.</text>
</comment>
<dbReference type="OrthoDB" id="6500128at2759"/>
<evidence type="ECO:0000313" key="13">
    <source>
        <dbReference type="EMBL" id="PWN99099.1"/>
    </source>
</evidence>
<keyword evidence="8 10" id="KW-0472">Membrane</keyword>
<keyword evidence="5" id="KW-0547">Nucleotide-binding</keyword>
<dbReference type="GO" id="GO:0016887">
    <property type="term" value="F:ATP hydrolysis activity"/>
    <property type="evidence" value="ECO:0007669"/>
    <property type="project" value="InterPro"/>
</dbReference>
<evidence type="ECO:0000256" key="7">
    <source>
        <dbReference type="ARBA" id="ARBA00022989"/>
    </source>
</evidence>
<feature type="transmembrane region" description="Helical" evidence="10">
    <location>
        <begin position="521"/>
        <end position="546"/>
    </location>
</feature>
<dbReference type="EMBL" id="KZ819289">
    <property type="protein sequence ID" value="PWN99099.1"/>
    <property type="molecule type" value="Genomic_DNA"/>
</dbReference>
<dbReference type="InterPro" id="IPR039421">
    <property type="entry name" value="Type_1_exporter"/>
</dbReference>
<dbReference type="SUPFAM" id="SSF52540">
    <property type="entry name" value="P-loop containing nucleoside triphosphate hydrolases"/>
    <property type="match status" value="2"/>
</dbReference>
<evidence type="ECO:0000256" key="4">
    <source>
        <dbReference type="ARBA" id="ARBA00022692"/>
    </source>
</evidence>
<sequence length="1532" mass="163974">MSSPPRGAAASASAAPAAQLATPPRSRRAREPSASSSGSNNAPSMPASPAAFADARSSASHGVLPVAPSRSSRIGAWSASSHDDDGRSVHTAYTGPPSPSAARLSDAAPLTSEVTLGSAAPDTPTRHAHARHADSSPSRARGVGNALLGAVTGEVMMGGTGLLSQPQGSHGGIEAAEADAQYAATQRGIEHAHQLEHSSPTARSRDSQAGSTSDEDRSRGDHATPGEKGSPVDPGLAPLDKQVALQMHGSSDSLSRRSHDEPLQYKATVRDLFRYATKWDLFWNAIGILAACAAGAAQPLMTIVFGNLTTSFLDYTNSAADPSASPEAVLAARAELQRNVNMDALLLLYIGIAMFGATYIYMASWMYTGESITRRIRENYLAAVLRQEVAYFDLVGAGEITSRIQSDIQLIQEGISDKVPMSFMFLATFVTGFVVAFAKSPALAGVMSSIVPCIIAAGALMNVLATKHQQAELAHVGSGASVAEEALSAVRTAKAFGIEARLVELYDTFNHATVRTGRAKAIINGAGMGVFFFVIYSSYALAFWYGSKLIASGNIPTGTVMNVVFSILMGSFSMAMLAPNAQAWAYGLSASSKVFETIDRTPDIDSSSEEGARPARCEGEIEILNVAFRYPARLDVPILENFSVHVPKGKVTALVGASGSGKSTIVSLVERFYDPDAGAVFLDGRDIRDLNLRWLRTQIGLVSQEPTLFATTIRENIEYGLLNTAWEKADKEKRAALVLDAAKQANAHAFIEALPEGYETLVGERGFLLSGGQKQRIAIARAIVKNPAILLLDEATSALDTQSEHIVQDALDKASRGRTTITIAHRLSTIKNADNIVVMGKGTILETGTHDALLAQRGAYAALVSAQAIRANTTSTEAIFDDKAELEDLRRRTAEGLERTKSRQSFNSITSQLMRRKKEERDAVKAPRHGLLYLLYRLAKINKGHIWSLYGVGFVGSFLSGAVYPLFALLFGRALQNFSLCSNLPPGQGCPEPVRTEMRSQADLNALYFFIISIGSTFAIAAQNHNLMLASTYLMERVRRLSLLAYLRADVAYFDEDTHSSGALTSAISENAQKINGLVGVTMGTILQSFATLIVGYIIGLAYGWKLALVCISVTPLTLSAGFVRLKLVILKDSKISAAHQAAAQRACEASGAIRTVASLTGETHFHAVYRDELKGPARITHRAAFYSTILYAISQALAFGVIALAFWYGSGLLLDGEITSGHFFTVLTAVIFGSIQAGNVFNFVPDISNARGAADATIRLLDMRPEIDSESTGGTVLEHCEGHVQFEKVHFRYPTRPGVRVLGGLQMEIKPGSYCALVGGSGCGKSTTIQLIERFYDPIQGRILIDGHDITELNLKSLRRHIALVSQEPTLYDGTIAYNIRLGAFEDADDVTDQMLQRAAANANILSFIESLPNGWDTEVGGKGTQLSGGQKQRIAIARALIRDPKILLLDEATSALDSESEAVVQEALDKAARGRTTIAIAHRLSTISRADRIFVLKDGAVAEMGQHSTLMQLGGIYADLVSLQALQKEE</sequence>
<feature type="transmembrane region" description="Helical" evidence="10">
    <location>
        <begin position="444"/>
        <end position="465"/>
    </location>
</feature>
<dbReference type="PROSITE" id="PS50929">
    <property type="entry name" value="ABC_TM1F"/>
    <property type="match status" value="2"/>
</dbReference>
<dbReference type="InterPro" id="IPR003439">
    <property type="entry name" value="ABC_transporter-like_ATP-bd"/>
</dbReference>
<feature type="domain" description="ABC transmembrane type-1" evidence="12">
    <location>
        <begin position="952"/>
        <end position="1250"/>
    </location>
</feature>
<dbReference type="GO" id="GO:0090374">
    <property type="term" value="P:oligopeptide export from mitochondrion"/>
    <property type="evidence" value="ECO:0007669"/>
    <property type="project" value="TreeGrafter"/>
</dbReference>
<reference evidence="13 14" key="1">
    <citation type="journal article" date="2018" name="Mol. Biol. Evol.">
        <title>Broad Genomic Sampling Reveals a Smut Pathogenic Ancestry of the Fungal Clade Ustilaginomycotina.</title>
        <authorList>
            <person name="Kijpornyongpan T."/>
            <person name="Mondo S.J."/>
            <person name="Barry K."/>
            <person name="Sandor L."/>
            <person name="Lee J."/>
            <person name="Lipzen A."/>
            <person name="Pangilinan J."/>
            <person name="LaButti K."/>
            <person name="Hainaut M."/>
            <person name="Henrissat B."/>
            <person name="Grigoriev I.V."/>
            <person name="Spatafora J.W."/>
            <person name="Aime M.C."/>
        </authorList>
    </citation>
    <scope>NUCLEOTIDE SEQUENCE [LARGE SCALE GENOMIC DNA]</scope>
    <source>
        <strain evidence="13 14">MCA 4186</strain>
    </source>
</reference>
<name>A0A316ZC46_9BASI</name>
<keyword evidence="6" id="KW-0067">ATP-binding</keyword>
<gene>
    <name evidence="13" type="ORF">FA09DRAFT_329051</name>
</gene>
<evidence type="ECO:0000259" key="11">
    <source>
        <dbReference type="PROSITE" id="PS50893"/>
    </source>
</evidence>
<dbReference type="InterPro" id="IPR003593">
    <property type="entry name" value="AAA+_ATPase"/>
</dbReference>
<feature type="transmembrane region" description="Helical" evidence="10">
    <location>
        <begin position="1105"/>
        <end position="1126"/>
    </location>
</feature>
<dbReference type="InterPro" id="IPR017871">
    <property type="entry name" value="ABC_transporter-like_CS"/>
</dbReference>
<feature type="transmembrane region" description="Helical" evidence="10">
    <location>
        <begin position="346"/>
        <end position="367"/>
    </location>
</feature>
<dbReference type="InterPro" id="IPR011527">
    <property type="entry name" value="ABC1_TM_dom"/>
</dbReference>
<dbReference type="Gene3D" id="1.20.1560.10">
    <property type="entry name" value="ABC transporter type 1, transmembrane domain"/>
    <property type="match status" value="1"/>
</dbReference>
<keyword evidence="7 10" id="KW-1133">Transmembrane helix</keyword>
<dbReference type="Proteomes" id="UP000245946">
    <property type="component" value="Unassembled WGS sequence"/>
</dbReference>
<feature type="compositionally biased region" description="Basic and acidic residues" evidence="9">
    <location>
        <begin position="214"/>
        <end position="225"/>
    </location>
</feature>
<evidence type="ECO:0000256" key="2">
    <source>
        <dbReference type="ARBA" id="ARBA00007577"/>
    </source>
</evidence>
<dbReference type="CDD" id="cd03249">
    <property type="entry name" value="ABC_MTABC3_MDL1_MDL2"/>
    <property type="match status" value="2"/>
</dbReference>
<evidence type="ECO:0000256" key="3">
    <source>
        <dbReference type="ARBA" id="ARBA00022448"/>
    </source>
</evidence>
<feature type="region of interest" description="Disordered" evidence="9">
    <location>
        <begin position="1"/>
        <end position="142"/>
    </location>
</feature>
<feature type="transmembrane region" description="Helical" evidence="10">
    <location>
        <begin position="1222"/>
        <end position="1242"/>
    </location>
</feature>
<dbReference type="FunFam" id="1.20.1560.10:FF:000102">
    <property type="entry name" value="ABC multidrug transporter Mdr1"/>
    <property type="match status" value="1"/>
</dbReference>
<dbReference type="PANTHER" id="PTHR43394">
    <property type="entry name" value="ATP-DEPENDENT PERMEASE MDL1, MITOCHONDRIAL"/>
    <property type="match status" value="1"/>
</dbReference>
<feature type="domain" description="ABC transporter" evidence="11">
    <location>
        <begin position="621"/>
        <end position="866"/>
    </location>
</feature>
<dbReference type="Pfam" id="PF00664">
    <property type="entry name" value="ABC_membrane"/>
    <property type="match status" value="2"/>
</dbReference>
<feature type="transmembrane region" description="Helical" evidence="10">
    <location>
        <begin position="1184"/>
        <end position="1210"/>
    </location>
</feature>
<feature type="transmembrane region" description="Helical" evidence="10">
    <location>
        <begin position="419"/>
        <end position="438"/>
    </location>
</feature>
<evidence type="ECO:0000256" key="10">
    <source>
        <dbReference type="SAM" id="Phobius"/>
    </source>
</evidence>
<dbReference type="Pfam" id="PF00005">
    <property type="entry name" value="ABC_tran"/>
    <property type="match status" value="2"/>
</dbReference>
<dbReference type="STRING" id="58919.A0A316ZC46"/>
<feature type="transmembrane region" description="Helical" evidence="10">
    <location>
        <begin position="947"/>
        <end position="970"/>
    </location>
</feature>
<feature type="transmembrane region" description="Helical" evidence="10">
    <location>
        <begin position="558"/>
        <end position="578"/>
    </location>
</feature>
<evidence type="ECO:0000259" key="12">
    <source>
        <dbReference type="PROSITE" id="PS50929"/>
    </source>
</evidence>
<dbReference type="CDD" id="cd18578">
    <property type="entry name" value="ABC_6TM_Pgp_ABCB1_D2_like"/>
    <property type="match status" value="1"/>
</dbReference>
<dbReference type="Gene3D" id="3.40.50.300">
    <property type="entry name" value="P-loop containing nucleotide triphosphate hydrolases"/>
    <property type="match status" value="2"/>
</dbReference>
<dbReference type="FunFam" id="3.40.50.300:FF:000205">
    <property type="entry name" value="ABC transporter B family member 4"/>
    <property type="match status" value="2"/>
</dbReference>
<comment type="subcellular location">
    <subcellularLocation>
        <location evidence="1">Membrane</location>
        <topology evidence="1">Multi-pass membrane protein</topology>
    </subcellularLocation>
</comment>
<dbReference type="GO" id="GO:0005524">
    <property type="term" value="F:ATP binding"/>
    <property type="evidence" value="ECO:0007669"/>
    <property type="project" value="UniProtKB-KW"/>
</dbReference>
<feature type="domain" description="ABC transmembrane type-1" evidence="12">
    <location>
        <begin position="285"/>
        <end position="585"/>
    </location>
</feature>
<dbReference type="GO" id="GO:0005743">
    <property type="term" value="C:mitochondrial inner membrane"/>
    <property type="evidence" value="ECO:0007669"/>
    <property type="project" value="TreeGrafter"/>
</dbReference>
<dbReference type="SUPFAM" id="SSF90123">
    <property type="entry name" value="ABC transporter transmembrane region"/>
    <property type="match status" value="2"/>
</dbReference>
<organism evidence="13 14">
    <name type="scientific">Tilletiopsis washingtonensis</name>
    <dbReference type="NCBI Taxonomy" id="58919"/>
    <lineage>
        <taxon>Eukaryota</taxon>
        <taxon>Fungi</taxon>
        <taxon>Dikarya</taxon>
        <taxon>Basidiomycota</taxon>
        <taxon>Ustilaginomycotina</taxon>
        <taxon>Exobasidiomycetes</taxon>
        <taxon>Entylomatales</taxon>
        <taxon>Entylomatales incertae sedis</taxon>
        <taxon>Tilletiopsis</taxon>
    </lineage>
</organism>
<feature type="compositionally biased region" description="Low complexity" evidence="9">
    <location>
        <begin position="32"/>
        <end position="60"/>
    </location>
</feature>
<feature type="transmembrane region" description="Helical" evidence="10">
    <location>
        <begin position="1006"/>
        <end position="1030"/>
    </location>
</feature>
<proteinExistence type="inferred from homology"/>
<evidence type="ECO:0000256" key="1">
    <source>
        <dbReference type="ARBA" id="ARBA00004141"/>
    </source>
</evidence>
<dbReference type="PROSITE" id="PS50893">
    <property type="entry name" value="ABC_TRANSPORTER_2"/>
    <property type="match status" value="2"/>
</dbReference>
<evidence type="ECO:0000256" key="9">
    <source>
        <dbReference type="SAM" id="MobiDB-lite"/>
    </source>
</evidence>
<protein>
    <submittedName>
        <fullName evidence="13">P-loop containing nucleoside triphosphate hydrolase protein</fullName>
    </submittedName>
</protein>
<dbReference type="PANTHER" id="PTHR43394:SF27">
    <property type="entry name" value="ATP-DEPENDENT TRANSLOCASE ABCB1-LIKE"/>
    <property type="match status" value="1"/>
</dbReference>
<dbReference type="GO" id="GO:0015421">
    <property type="term" value="F:ABC-type oligopeptide transporter activity"/>
    <property type="evidence" value="ECO:0007669"/>
    <property type="project" value="TreeGrafter"/>
</dbReference>
<dbReference type="CDD" id="cd18577">
    <property type="entry name" value="ABC_6TM_Pgp_ABCB1_D1_like"/>
    <property type="match status" value="1"/>
</dbReference>
<dbReference type="PROSITE" id="PS00211">
    <property type="entry name" value="ABC_TRANSPORTER_1"/>
    <property type="match status" value="2"/>
</dbReference>
<keyword evidence="3" id="KW-0813">Transport</keyword>
<accession>A0A316ZC46</accession>
<dbReference type="GeneID" id="37269557"/>
<feature type="transmembrane region" description="Helical" evidence="10">
    <location>
        <begin position="1078"/>
        <end position="1099"/>
    </location>
</feature>
<dbReference type="RefSeq" id="XP_025599378.1">
    <property type="nucleotide sequence ID" value="XM_025742013.1"/>
</dbReference>
<evidence type="ECO:0000313" key="14">
    <source>
        <dbReference type="Proteomes" id="UP000245946"/>
    </source>
</evidence>
<evidence type="ECO:0000256" key="8">
    <source>
        <dbReference type="ARBA" id="ARBA00023136"/>
    </source>
</evidence>
<keyword evidence="4 10" id="KW-0812">Transmembrane</keyword>
<dbReference type="SMART" id="SM00382">
    <property type="entry name" value="AAA"/>
    <property type="match status" value="2"/>
</dbReference>
<dbReference type="InterPro" id="IPR027417">
    <property type="entry name" value="P-loop_NTPase"/>
</dbReference>
<feature type="compositionally biased region" description="Polar residues" evidence="9">
    <location>
        <begin position="197"/>
        <end position="212"/>
    </location>
</feature>
<feature type="compositionally biased region" description="Low complexity" evidence="9">
    <location>
        <begin position="1"/>
        <end position="24"/>
    </location>
</feature>
<feature type="region of interest" description="Disordered" evidence="9">
    <location>
        <begin position="192"/>
        <end position="237"/>
    </location>
</feature>
<evidence type="ECO:0000256" key="5">
    <source>
        <dbReference type="ARBA" id="ARBA00022741"/>
    </source>
</evidence>
<keyword evidence="14" id="KW-1185">Reference proteome</keyword>